<evidence type="ECO:0000313" key="2">
    <source>
        <dbReference type="Proteomes" id="UP000716291"/>
    </source>
</evidence>
<protein>
    <submittedName>
        <fullName evidence="1">Uncharacterized protein</fullName>
    </submittedName>
</protein>
<reference evidence="1" key="1">
    <citation type="journal article" date="2020" name="Microb. Genom.">
        <title>Genetic diversity of clinical and environmental Mucorales isolates obtained from an investigation of mucormycosis cases among solid organ transplant recipients.</title>
        <authorList>
            <person name="Nguyen M.H."/>
            <person name="Kaul D."/>
            <person name="Muto C."/>
            <person name="Cheng S.J."/>
            <person name="Richter R.A."/>
            <person name="Bruno V.M."/>
            <person name="Liu G."/>
            <person name="Beyhan S."/>
            <person name="Sundermann A.J."/>
            <person name="Mounaud S."/>
            <person name="Pasculle A.W."/>
            <person name="Nierman W.C."/>
            <person name="Driscoll E."/>
            <person name="Cumbie R."/>
            <person name="Clancy C.J."/>
            <person name="Dupont C.L."/>
        </authorList>
    </citation>
    <scope>NUCLEOTIDE SEQUENCE</scope>
    <source>
        <strain evidence="1">GL11</strain>
    </source>
</reference>
<accession>A0A9P6WWT8</accession>
<dbReference type="AlphaFoldDB" id="A0A9P6WWT8"/>
<comment type="caution">
    <text evidence="1">The sequence shown here is derived from an EMBL/GenBank/DDBJ whole genome shotgun (WGS) entry which is preliminary data.</text>
</comment>
<sequence length="267" mass="29925">MRYCTSQLLAGAILIEGPTAIIINAVEPYSRDTLLDAHHEWRLFGTATSFPSKPNKYGFLRICQLLTLDGLKLTIGSRTCNFLVTSSLRLDIISINLGPSTTHFTPSQNTKLFLDVSSINACKSKLSSPTLSRSQLMPSLYLLRQVRSKFNHLSTYTMCRSVSTISSQLELQPLTIWTLSDQESNQPSMSQEKIGSLLFREIATQTKKDSAVNKILIKIHLLFKEQDQITIIDNNLLNSQLTDLANGIGNKRENDKKIEDISKALYD</sequence>
<name>A0A9P6WWT8_RHIOR</name>
<organism evidence="1 2">
    <name type="scientific">Rhizopus oryzae</name>
    <name type="common">Mucormycosis agent</name>
    <name type="synonym">Rhizopus arrhizus var. delemar</name>
    <dbReference type="NCBI Taxonomy" id="64495"/>
    <lineage>
        <taxon>Eukaryota</taxon>
        <taxon>Fungi</taxon>
        <taxon>Fungi incertae sedis</taxon>
        <taxon>Mucoromycota</taxon>
        <taxon>Mucoromycotina</taxon>
        <taxon>Mucoromycetes</taxon>
        <taxon>Mucorales</taxon>
        <taxon>Mucorineae</taxon>
        <taxon>Rhizopodaceae</taxon>
        <taxon>Rhizopus</taxon>
    </lineage>
</organism>
<gene>
    <name evidence="1" type="ORF">G6F64_012621</name>
</gene>
<proteinExistence type="predicted"/>
<keyword evidence="2" id="KW-1185">Reference proteome</keyword>
<dbReference type="EMBL" id="JAANQT010004039">
    <property type="protein sequence ID" value="KAG1300522.1"/>
    <property type="molecule type" value="Genomic_DNA"/>
</dbReference>
<dbReference type="Proteomes" id="UP000716291">
    <property type="component" value="Unassembled WGS sequence"/>
</dbReference>
<evidence type="ECO:0000313" key="1">
    <source>
        <dbReference type="EMBL" id="KAG1300522.1"/>
    </source>
</evidence>
<dbReference type="OrthoDB" id="2283943at2759"/>